<evidence type="ECO:0000256" key="2">
    <source>
        <dbReference type="SAM" id="Phobius"/>
    </source>
</evidence>
<organism evidence="3 4">
    <name type="scientific">Agrilutibacter solisilvae</name>
    <dbReference type="NCBI Taxonomy" id="2763317"/>
    <lineage>
        <taxon>Bacteria</taxon>
        <taxon>Pseudomonadati</taxon>
        <taxon>Pseudomonadota</taxon>
        <taxon>Gammaproteobacteria</taxon>
        <taxon>Lysobacterales</taxon>
        <taxon>Lysobacteraceae</taxon>
        <taxon>Agrilutibacter</taxon>
    </lineage>
</organism>
<sequence length="166" mass="18955">MADPTLVLRDIHQPPAPPLWPPAPGWWLLLAVLALAALALAWWRRRRRRRERMIQALFDDAVAAADTLPAQVAAMSELLRRAARRRDSGADLLEGEAWLAFLDGSDDRRRSNQSRADHVRPEHGRFSRGPGRLLLEGGYRRELPADEVAALRTLARERFLTWMRRA</sequence>
<dbReference type="AlphaFoldDB" id="A0A974Y145"/>
<accession>A0A974Y145</accession>
<proteinExistence type="predicted"/>
<keyword evidence="4" id="KW-1185">Reference proteome</keyword>
<dbReference type="EMBL" id="CP071518">
    <property type="protein sequence ID" value="QSX78635.1"/>
    <property type="molecule type" value="Genomic_DNA"/>
</dbReference>
<dbReference type="RefSeq" id="WP_200614340.1">
    <property type="nucleotide sequence ID" value="NZ_CP071518.1"/>
</dbReference>
<name>A0A974Y145_9GAMM</name>
<protein>
    <submittedName>
        <fullName evidence="3">DUF4381 family protein</fullName>
    </submittedName>
</protein>
<evidence type="ECO:0000313" key="4">
    <source>
        <dbReference type="Proteomes" id="UP000639274"/>
    </source>
</evidence>
<dbReference type="Pfam" id="PF14316">
    <property type="entry name" value="DUF4381"/>
    <property type="match status" value="1"/>
</dbReference>
<dbReference type="KEGG" id="lsf:I8J32_001455"/>
<feature type="compositionally biased region" description="Basic and acidic residues" evidence="1">
    <location>
        <begin position="107"/>
        <end position="125"/>
    </location>
</feature>
<feature type="transmembrane region" description="Helical" evidence="2">
    <location>
        <begin position="25"/>
        <end position="43"/>
    </location>
</feature>
<keyword evidence="2" id="KW-0472">Membrane</keyword>
<keyword evidence="2" id="KW-1133">Transmembrane helix</keyword>
<keyword evidence="2" id="KW-0812">Transmembrane</keyword>
<evidence type="ECO:0000256" key="1">
    <source>
        <dbReference type="SAM" id="MobiDB-lite"/>
    </source>
</evidence>
<feature type="region of interest" description="Disordered" evidence="1">
    <location>
        <begin position="107"/>
        <end position="129"/>
    </location>
</feature>
<evidence type="ECO:0000313" key="3">
    <source>
        <dbReference type="EMBL" id="QSX78635.1"/>
    </source>
</evidence>
<dbReference type="Proteomes" id="UP000639274">
    <property type="component" value="Chromosome"/>
</dbReference>
<dbReference type="InterPro" id="IPR025489">
    <property type="entry name" value="DUF4381"/>
</dbReference>
<reference evidence="3 4" key="1">
    <citation type="submission" date="2021-03" db="EMBL/GenBank/DDBJ databases">
        <title>Lysobacter sp. nov. isolated from soil of gangwondo yeongwol, south Korea.</title>
        <authorList>
            <person name="Kim K.R."/>
            <person name="Kim K.H."/>
            <person name="Jeon C.O."/>
        </authorList>
    </citation>
    <scope>NUCLEOTIDE SEQUENCE [LARGE SCALE GENOMIC DNA]</scope>
    <source>
        <strain evidence="3 4">R19</strain>
    </source>
</reference>
<gene>
    <name evidence="3" type="ORF">I8J32_001455</name>
</gene>